<dbReference type="CDD" id="cd08177">
    <property type="entry name" value="MAR"/>
    <property type="match status" value="1"/>
</dbReference>
<accession>A0A6G3WQK7</accession>
<dbReference type="Gene3D" id="1.20.1090.10">
    <property type="entry name" value="Dehydroquinate synthase-like - alpha domain"/>
    <property type="match status" value="1"/>
</dbReference>
<evidence type="ECO:0000313" key="7">
    <source>
        <dbReference type="EMBL" id="NEE07580.1"/>
    </source>
</evidence>
<comment type="similarity">
    <text evidence="1">Belongs to the iron-containing alcohol dehydrogenase family.</text>
</comment>
<feature type="compositionally biased region" description="Basic and acidic residues" evidence="4">
    <location>
        <begin position="359"/>
        <end position="368"/>
    </location>
</feature>
<keyword evidence="3" id="KW-0520">NAD</keyword>
<evidence type="ECO:0000256" key="4">
    <source>
        <dbReference type="SAM" id="MobiDB-lite"/>
    </source>
</evidence>
<dbReference type="PANTHER" id="PTHR11496">
    <property type="entry name" value="ALCOHOL DEHYDROGENASE"/>
    <property type="match status" value="1"/>
</dbReference>
<dbReference type="InterPro" id="IPR034786">
    <property type="entry name" value="MAR"/>
</dbReference>
<name>A0A6G3WQK7_9ACTN</name>
<dbReference type="GO" id="GO:0018506">
    <property type="term" value="F:maleylacetate reductase activity"/>
    <property type="evidence" value="ECO:0007669"/>
    <property type="project" value="InterPro"/>
</dbReference>
<dbReference type="Pfam" id="PF00465">
    <property type="entry name" value="Fe-ADH"/>
    <property type="match status" value="1"/>
</dbReference>
<dbReference type="PANTHER" id="PTHR11496:SF102">
    <property type="entry name" value="ALCOHOL DEHYDROGENASE 4"/>
    <property type="match status" value="1"/>
</dbReference>
<dbReference type="EMBL" id="JAAGMN010001399">
    <property type="protein sequence ID" value="NEE07580.1"/>
    <property type="molecule type" value="Genomic_DNA"/>
</dbReference>
<proteinExistence type="inferred from homology"/>
<dbReference type="InterPro" id="IPR056798">
    <property type="entry name" value="ADH_Fe_C"/>
</dbReference>
<comment type="caution">
    <text evidence="7">The sequence shown here is derived from an EMBL/GenBank/DDBJ whole genome shotgun (WGS) entry which is preliminary data.</text>
</comment>
<feature type="domain" description="Alcohol dehydrogenase iron-type/glycerol dehydrogenase GldA" evidence="5">
    <location>
        <begin position="13"/>
        <end position="157"/>
    </location>
</feature>
<reference evidence="7" key="1">
    <citation type="submission" date="2020-01" db="EMBL/GenBank/DDBJ databases">
        <title>Insect and environment-associated Actinomycetes.</title>
        <authorList>
            <person name="Currrie C."/>
            <person name="Chevrette M."/>
            <person name="Carlson C."/>
            <person name="Stubbendieck R."/>
            <person name="Wendt-Pienkowski E."/>
        </authorList>
    </citation>
    <scope>NUCLEOTIDE SEQUENCE</scope>
    <source>
        <strain evidence="7">SID7499</strain>
    </source>
</reference>
<sequence>MTFQEEFTYETRPVRVVFRPGAAVTATPGEAARLGLRRLLVVCGSRGERAARAVADALGDRCAGVHAEARMHVPVEDADRAVAAVRAAGADGCVAVGGGSAIGLGKAIALRTGLPLIAVPSTYSGSEMTPVWGLTEHGTKRTGRDPVVQPRSVVYDPRLTLSLPVPLTVTSGINALAHAVEALYAPDVSPLVSVMAEEGVRAMAGALPRLATDPDDLDARSRALYAAWLCGACLGTTTMGLHHKLCHVLGGTYGLPHAETHTVVLPHALAHNAPAAPQALTVLSRALAADDVPRALWDLACRLGAPRSLAELGLTEADVTPAAERAAGEPYANPREVTVEGVRGVLLAAFEGSPPDSGSRTEGDRKRS</sequence>
<dbReference type="GO" id="GO:0046872">
    <property type="term" value="F:metal ion binding"/>
    <property type="evidence" value="ECO:0007669"/>
    <property type="project" value="InterPro"/>
</dbReference>
<feature type="domain" description="Fe-containing alcohol dehydrogenase-like C-terminal" evidence="6">
    <location>
        <begin position="168"/>
        <end position="349"/>
    </location>
</feature>
<protein>
    <submittedName>
        <fullName evidence="7">Maleylacetate reductase</fullName>
    </submittedName>
</protein>
<dbReference type="SUPFAM" id="SSF56796">
    <property type="entry name" value="Dehydroquinate synthase-like"/>
    <property type="match status" value="1"/>
</dbReference>
<dbReference type="Pfam" id="PF25137">
    <property type="entry name" value="ADH_Fe_C"/>
    <property type="match status" value="1"/>
</dbReference>
<organism evidence="7">
    <name type="scientific">Streptomyces sp. SID7499</name>
    <dbReference type="NCBI Taxonomy" id="2706086"/>
    <lineage>
        <taxon>Bacteria</taxon>
        <taxon>Bacillati</taxon>
        <taxon>Actinomycetota</taxon>
        <taxon>Actinomycetes</taxon>
        <taxon>Kitasatosporales</taxon>
        <taxon>Streptomycetaceae</taxon>
        <taxon>Streptomyces</taxon>
    </lineage>
</organism>
<feature type="region of interest" description="Disordered" evidence="4">
    <location>
        <begin position="349"/>
        <end position="368"/>
    </location>
</feature>
<gene>
    <name evidence="7" type="ORF">G3M58_14110</name>
</gene>
<evidence type="ECO:0000259" key="5">
    <source>
        <dbReference type="Pfam" id="PF00465"/>
    </source>
</evidence>
<dbReference type="GO" id="GO:0004022">
    <property type="term" value="F:alcohol dehydrogenase (NAD+) activity"/>
    <property type="evidence" value="ECO:0007669"/>
    <property type="project" value="TreeGrafter"/>
</dbReference>
<evidence type="ECO:0000256" key="1">
    <source>
        <dbReference type="ARBA" id="ARBA00007358"/>
    </source>
</evidence>
<dbReference type="InterPro" id="IPR039697">
    <property type="entry name" value="Alcohol_dehydrogenase_Fe"/>
</dbReference>
<keyword evidence="2" id="KW-0560">Oxidoreductase</keyword>
<dbReference type="AlphaFoldDB" id="A0A6G3WQK7"/>
<evidence type="ECO:0000259" key="6">
    <source>
        <dbReference type="Pfam" id="PF25137"/>
    </source>
</evidence>
<evidence type="ECO:0000256" key="2">
    <source>
        <dbReference type="ARBA" id="ARBA00023002"/>
    </source>
</evidence>
<evidence type="ECO:0000256" key="3">
    <source>
        <dbReference type="ARBA" id="ARBA00023027"/>
    </source>
</evidence>
<dbReference type="Gene3D" id="3.40.50.1970">
    <property type="match status" value="1"/>
</dbReference>
<dbReference type="InterPro" id="IPR001670">
    <property type="entry name" value="ADH_Fe/GldA"/>
</dbReference>